<evidence type="ECO:0000313" key="2">
    <source>
        <dbReference type="EMBL" id="MBW42024.1"/>
    </source>
</evidence>
<dbReference type="EMBL" id="GGFK01008703">
    <property type="protein sequence ID" value="MBW42024.1"/>
    <property type="molecule type" value="Transcribed_RNA"/>
</dbReference>
<name>A0A2M4AML9_9DIPT</name>
<accession>A0A2M4AML9</accession>
<protein>
    <submittedName>
        <fullName evidence="2">Putative ice-structuring protein 4</fullName>
    </submittedName>
</protein>
<keyword evidence="1" id="KW-0812">Transmembrane</keyword>
<evidence type="ECO:0000256" key="1">
    <source>
        <dbReference type="SAM" id="Phobius"/>
    </source>
</evidence>
<feature type="transmembrane region" description="Helical" evidence="1">
    <location>
        <begin position="114"/>
        <end position="139"/>
    </location>
</feature>
<proteinExistence type="predicted"/>
<dbReference type="AlphaFoldDB" id="A0A2M4AML9"/>
<sequence length="202" mass="21154">MAIALLRLSSVRFASTVFLRSLDRSLGSKYSEALDTSSLFFSGDEDRLSVRAIPAIVVSLPSVCFGESRASTPAAGIADLAARAAAAAAAAAALAADACAAAAAAAFFLSFSALAAAAAAAAAAAFFCAFFFSFLRFFFSGWACLSRARSARFASFSLRSISHRVFITSRRSIRLKISVSRSFSDSPFSRARSSSSPMRFSS</sequence>
<keyword evidence="1" id="KW-1133">Transmembrane helix</keyword>
<feature type="transmembrane region" description="Helical" evidence="1">
    <location>
        <begin position="80"/>
        <end position="108"/>
    </location>
</feature>
<organism evidence="2">
    <name type="scientific">Anopheles triannulatus</name>
    <dbReference type="NCBI Taxonomy" id="58253"/>
    <lineage>
        <taxon>Eukaryota</taxon>
        <taxon>Metazoa</taxon>
        <taxon>Ecdysozoa</taxon>
        <taxon>Arthropoda</taxon>
        <taxon>Hexapoda</taxon>
        <taxon>Insecta</taxon>
        <taxon>Pterygota</taxon>
        <taxon>Neoptera</taxon>
        <taxon>Endopterygota</taxon>
        <taxon>Diptera</taxon>
        <taxon>Nematocera</taxon>
        <taxon>Culicoidea</taxon>
        <taxon>Culicidae</taxon>
        <taxon>Anophelinae</taxon>
        <taxon>Anopheles</taxon>
    </lineage>
</organism>
<reference evidence="2" key="1">
    <citation type="submission" date="2018-01" db="EMBL/GenBank/DDBJ databases">
        <title>An insight into the sialome of Amazonian anophelines.</title>
        <authorList>
            <person name="Ribeiro J.M."/>
            <person name="Scarpassa V."/>
            <person name="Calvo E."/>
        </authorList>
    </citation>
    <scope>NUCLEOTIDE SEQUENCE</scope>
    <source>
        <tissue evidence="2">Salivary glands</tissue>
    </source>
</reference>
<keyword evidence="1" id="KW-0472">Membrane</keyword>